<organism evidence="2 3">
    <name type="scientific">Nonomuraea diastatica</name>
    <dbReference type="NCBI Taxonomy" id="1848329"/>
    <lineage>
        <taxon>Bacteria</taxon>
        <taxon>Bacillati</taxon>
        <taxon>Actinomycetota</taxon>
        <taxon>Actinomycetes</taxon>
        <taxon>Streptosporangiales</taxon>
        <taxon>Streptosporangiaceae</taxon>
        <taxon>Nonomuraea</taxon>
    </lineage>
</organism>
<comment type="caution">
    <text evidence="2">The sequence shown here is derived from an EMBL/GenBank/DDBJ whole genome shotgun (WGS) entry which is preliminary data.</text>
</comment>
<dbReference type="PANTHER" id="PTHR36833:SF1">
    <property type="entry name" value="INTEGRAL MEMBRANE TRANSPORT PROTEIN"/>
    <property type="match status" value="1"/>
</dbReference>
<dbReference type="Proteomes" id="UP000294543">
    <property type="component" value="Unassembled WGS sequence"/>
</dbReference>
<feature type="transmembrane region" description="Helical" evidence="1">
    <location>
        <begin position="200"/>
        <end position="219"/>
    </location>
</feature>
<feature type="transmembrane region" description="Helical" evidence="1">
    <location>
        <begin position="25"/>
        <end position="50"/>
    </location>
</feature>
<keyword evidence="3" id="KW-1185">Reference proteome</keyword>
<proteinExistence type="predicted"/>
<dbReference type="Pfam" id="PF06182">
    <property type="entry name" value="ABC2_membrane_6"/>
    <property type="match status" value="1"/>
</dbReference>
<gene>
    <name evidence="2" type="ORF">E1294_35445</name>
</gene>
<feature type="transmembrane region" description="Helical" evidence="1">
    <location>
        <begin position="70"/>
        <end position="92"/>
    </location>
</feature>
<dbReference type="AlphaFoldDB" id="A0A4R4W8P3"/>
<protein>
    <submittedName>
        <fullName evidence="2">ABC transporter permease</fullName>
    </submittedName>
</protein>
<name>A0A4R4W8P3_9ACTN</name>
<feature type="transmembrane region" description="Helical" evidence="1">
    <location>
        <begin position="231"/>
        <end position="254"/>
    </location>
</feature>
<reference evidence="2 3" key="1">
    <citation type="submission" date="2019-03" db="EMBL/GenBank/DDBJ databases">
        <title>Draft genome sequences of novel Actinobacteria.</title>
        <authorList>
            <person name="Sahin N."/>
            <person name="Ay H."/>
            <person name="Saygin H."/>
        </authorList>
    </citation>
    <scope>NUCLEOTIDE SEQUENCE [LARGE SCALE GENOMIC DNA]</scope>
    <source>
        <strain evidence="2 3">KC712</strain>
    </source>
</reference>
<dbReference type="PANTHER" id="PTHR36833">
    <property type="entry name" value="SLR0610 PROTEIN-RELATED"/>
    <property type="match status" value="1"/>
</dbReference>
<keyword evidence="1" id="KW-0472">Membrane</keyword>
<sequence>MRALRMWAILARAALRAEMQHRVHFFFGLLGGLAVQGMGLVFIATILTRFGDLGGWTFQEILLLYGMRLTAHALWVIPFASLFQITHVVRSAEFDRYLVRPLNPLIQLMTRRMAIVTIGHLIGGVAILAAGMVRSGVVWTPVNVLLLIAALAGGALTEMSLQLALASLAFRLHSATELMLTLDSVFNSFGNYPIKIFGPVARWGLTTVFPLAFAAYFPATVLLDRTDELWVLPWIAAAAPAVGVILAALAYLFWRAQIRYYSSSGN</sequence>
<evidence type="ECO:0000256" key="1">
    <source>
        <dbReference type="SAM" id="Phobius"/>
    </source>
</evidence>
<evidence type="ECO:0000313" key="2">
    <source>
        <dbReference type="EMBL" id="TDD15108.1"/>
    </source>
</evidence>
<feature type="transmembrane region" description="Helical" evidence="1">
    <location>
        <begin position="145"/>
        <end position="170"/>
    </location>
</feature>
<keyword evidence="1" id="KW-0812">Transmembrane</keyword>
<evidence type="ECO:0000313" key="3">
    <source>
        <dbReference type="Proteomes" id="UP000294543"/>
    </source>
</evidence>
<accession>A0A4R4W8P3</accession>
<dbReference type="OrthoDB" id="9788195at2"/>
<dbReference type="EMBL" id="SMKP01000132">
    <property type="protein sequence ID" value="TDD15108.1"/>
    <property type="molecule type" value="Genomic_DNA"/>
</dbReference>
<keyword evidence="1" id="KW-1133">Transmembrane helix</keyword>
<feature type="transmembrane region" description="Helical" evidence="1">
    <location>
        <begin position="113"/>
        <end position="133"/>
    </location>
</feature>
<dbReference type="InterPro" id="IPR010390">
    <property type="entry name" value="ABC-2_transporter-like"/>
</dbReference>